<keyword evidence="2" id="KW-1185">Reference proteome</keyword>
<sequence length="178" mass="19352">MLDAGVKESTSEWASAPVLITKREGSVRWCIDCRALNTVTVKYTFSLPIVKDCWDTLFGNVQSGERLHSGGFNLLPELDRASEGFPLLPVPKDASGGFPLLPDGSRCPLSMNANFVWDPGGKRATGPATSYGQTKGLAYSVCHTLHHGDASMESGLTCPGQLDYSRVLTVKWRVHLKK</sequence>
<evidence type="ECO:0000313" key="2">
    <source>
        <dbReference type="Proteomes" id="UP000828390"/>
    </source>
</evidence>
<dbReference type="InterPro" id="IPR043502">
    <property type="entry name" value="DNA/RNA_pol_sf"/>
</dbReference>
<evidence type="ECO:0000313" key="1">
    <source>
        <dbReference type="EMBL" id="KAH3893646.1"/>
    </source>
</evidence>
<gene>
    <name evidence="1" type="ORF">DPMN_017795</name>
</gene>
<name>A0A9D4NFD1_DREPO</name>
<comment type="caution">
    <text evidence="1">The sequence shown here is derived from an EMBL/GenBank/DDBJ whole genome shotgun (WGS) entry which is preliminary data.</text>
</comment>
<accession>A0A9D4NFD1</accession>
<dbReference type="Gene3D" id="3.10.10.10">
    <property type="entry name" value="HIV Type 1 Reverse Transcriptase, subunit A, domain 1"/>
    <property type="match status" value="1"/>
</dbReference>
<protein>
    <submittedName>
        <fullName evidence="1">Uncharacterized protein</fullName>
    </submittedName>
</protein>
<proteinExistence type="predicted"/>
<organism evidence="1 2">
    <name type="scientific">Dreissena polymorpha</name>
    <name type="common">Zebra mussel</name>
    <name type="synonym">Mytilus polymorpha</name>
    <dbReference type="NCBI Taxonomy" id="45954"/>
    <lineage>
        <taxon>Eukaryota</taxon>
        <taxon>Metazoa</taxon>
        <taxon>Spiralia</taxon>
        <taxon>Lophotrochozoa</taxon>
        <taxon>Mollusca</taxon>
        <taxon>Bivalvia</taxon>
        <taxon>Autobranchia</taxon>
        <taxon>Heteroconchia</taxon>
        <taxon>Euheterodonta</taxon>
        <taxon>Imparidentia</taxon>
        <taxon>Neoheterodontei</taxon>
        <taxon>Myida</taxon>
        <taxon>Dreissenoidea</taxon>
        <taxon>Dreissenidae</taxon>
        <taxon>Dreissena</taxon>
    </lineage>
</organism>
<dbReference type="Proteomes" id="UP000828390">
    <property type="component" value="Unassembled WGS sequence"/>
</dbReference>
<dbReference type="EMBL" id="JAIWYP010000001">
    <property type="protein sequence ID" value="KAH3893646.1"/>
    <property type="molecule type" value="Genomic_DNA"/>
</dbReference>
<reference evidence="1" key="1">
    <citation type="journal article" date="2019" name="bioRxiv">
        <title>The Genome of the Zebra Mussel, Dreissena polymorpha: A Resource for Invasive Species Research.</title>
        <authorList>
            <person name="McCartney M.A."/>
            <person name="Auch B."/>
            <person name="Kono T."/>
            <person name="Mallez S."/>
            <person name="Zhang Y."/>
            <person name="Obille A."/>
            <person name="Becker A."/>
            <person name="Abrahante J.E."/>
            <person name="Garbe J."/>
            <person name="Badalamenti J.P."/>
            <person name="Herman A."/>
            <person name="Mangelson H."/>
            <person name="Liachko I."/>
            <person name="Sullivan S."/>
            <person name="Sone E.D."/>
            <person name="Koren S."/>
            <person name="Silverstein K.A.T."/>
            <person name="Beckman K.B."/>
            <person name="Gohl D.M."/>
        </authorList>
    </citation>
    <scope>NUCLEOTIDE SEQUENCE</scope>
    <source>
        <strain evidence="1">Duluth1</strain>
        <tissue evidence="1">Whole animal</tissue>
    </source>
</reference>
<dbReference type="SUPFAM" id="SSF56672">
    <property type="entry name" value="DNA/RNA polymerases"/>
    <property type="match status" value="1"/>
</dbReference>
<dbReference type="AlphaFoldDB" id="A0A9D4NFD1"/>
<reference evidence="1" key="2">
    <citation type="submission" date="2020-11" db="EMBL/GenBank/DDBJ databases">
        <authorList>
            <person name="McCartney M.A."/>
            <person name="Auch B."/>
            <person name="Kono T."/>
            <person name="Mallez S."/>
            <person name="Becker A."/>
            <person name="Gohl D.M."/>
            <person name="Silverstein K.A.T."/>
            <person name="Koren S."/>
            <person name="Bechman K.B."/>
            <person name="Herman A."/>
            <person name="Abrahante J.E."/>
            <person name="Garbe J."/>
        </authorList>
    </citation>
    <scope>NUCLEOTIDE SEQUENCE</scope>
    <source>
        <strain evidence="1">Duluth1</strain>
        <tissue evidence="1">Whole animal</tissue>
    </source>
</reference>